<keyword evidence="4" id="KW-1185">Reference proteome</keyword>
<dbReference type="AlphaFoldDB" id="A0A485LMT0"/>
<dbReference type="OrthoDB" id="73922at2759"/>
<proteinExistence type="predicted"/>
<reference evidence="3 4" key="1">
    <citation type="submission" date="2019-03" db="EMBL/GenBank/DDBJ databases">
        <authorList>
            <person name="Gaulin E."/>
            <person name="Dumas B."/>
        </authorList>
    </citation>
    <scope>NUCLEOTIDE SEQUENCE [LARGE SCALE GENOMIC DNA]</scope>
    <source>
        <strain evidence="3">CBS 568.67</strain>
    </source>
</reference>
<accession>A0A485LMT0</accession>
<dbReference type="EMBL" id="VJMH01006983">
    <property type="protein sequence ID" value="KAF0686603.1"/>
    <property type="molecule type" value="Genomic_DNA"/>
</dbReference>
<organism evidence="3 4">
    <name type="scientific">Aphanomyces stellatus</name>
    <dbReference type="NCBI Taxonomy" id="120398"/>
    <lineage>
        <taxon>Eukaryota</taxon>
        <taxon>Sar</taxon>
        <taxon>Stramenopiles</taxon>
        <taxon>Oomycota</taxon>
        <taxon>Saprolegniomycetes</taxon>
        <taxon>Saprolegniales</taxon>
        <taxon>Verrucalvaceae</taxon>
        <taxon>Aphanomyces</taxon>
    </lineage>
</organism>
<reference evidence="2" key="2">
    <citation type="submission" date="2019-06" db="EMBL/GenBank/DDBJ databases">
        <title>Genomics analysis of Aphanomyces spp. identifies a new class of oomycete effector associated with host adaptation.</title>
        <authorList>
            <person name="Gaulin E."/>
        </authorList>
    </citation>
    <scope>NUCLEOTIDE SEQUENCE</scope>
    <source>
        <strain evidence="2">CBS 578.67</strain>
    </source>
</reference>
<sequence>MTREPTATSIEHVGRRAATYYMLQHMHNSTKVHIPETAFLDDEGVMVDWYFVSQTEQVVLKKKKVQQTNIMLFELRLQELAATRRATEVAVQWDDDETVLGEADLDAAVRTLCMREANMTAVNPNLSVPRKHGNGRFCLQEYVAPRGHVRYITHYTKSEHAKPVIAVSVANYKASLDHSTTVAREQCSPEIESILRQCVVNVVGHCRTVRGVLVDNVTLEWVFTLHHGREAPVLISAEYVVAHEHVTEDPRVEPLVKLQRNLEDLRLPTKKEQHGEPNIAPRQVCRHCQRPRELELGKELVKVQTTLRQALANLQHTQEMLEQSRTEGAALKQKDLDVTVYELHNQLKREGAATKGTIQSLQQQLEAQANQLFDARECVRQAARAKDEMAMQLDEAKKQVDEANATAESKLAAMRDEIKELQHELGEKQTRIDQANLDSLSHQHRLDEAQRFREFVFARLADVTKPGVNPPKRCAGGFEAYPCPTPPNVAAVVRPRLVLGMMMMPPRILAGEATRGQPHQSHEGACQAKTPTKGSVNVVLDVPSCGVIFLQEMNIFMCMMC</sequence>
<dbReference type="EMBL" id="CAADRA010007009">
    <property type="protein sequence ID" value="VFT98278.1"/>
    <property type="molecule type" value="Genomic_DNA"/>
</dbReference>
<evidence type="ECO:0000313" key="4">
    <source>
        <dbReference type="Proteomes" id="UP000332933"/>
    </source>
</evidence>
<keyword evidence="1" id="KW-0175">Coiled coil</keyword>
<evidence type="ECO:0000313" key="3">
    <source>
        <dbReference type="EMBL" id="VFT98278.1"/>
    </source>
</evidence>
<feature type="coiled-coil region" evidence="1">
    <location>
        <begin position="379"/>
        <end position="438"/>
    </location>
</feature>
<dbReference type="Proteomes" id="UP000332933">
    <property type="component" value="Unassembled WGS sequence"/>
</dbReference>
<protein>
    <submittedName>
        <fullName evidence="3">Aste57867_21608 protein</fullName>
    </submittedName>
</protein>
<evidence type="ECO:0000313" key="2">
    <source>
        <dbReference type="EMBL" id="KAF0686603.1"/>
    </source>
</evidence>
<gene>
    <name evidence="3" type="primary">Aste57867_21608</name>
    <name evidence="2" type="ORF">As57867_021539</name>
    <name evidence="3" type="ORF">ASTE57867_21608</name>
</gene>
<name>A0A485LMT0_9STRA</name>
<evidence type="ECO:0000256" key="1">
    <source>
        <dbReference type="SAM" id="Coils"/>
    </source>
</evidence>